<protein>
    <submittedName>
        <fullName evidence="2">Uncharacterized protein</fullName>
    </submittedName>
</protein>
<name>A0A7W6RWW1_9PROT</name>
<reference evidence="2 3" key="1">
    <citation type="submission" date="2020-08" db="EMBL/GenBank/DDBJ databases">
        <title>Genome sequencing of Purple Non-Sulfur Bacteria from various extreme environments.</title>
        <authorList>
            <person name="Mayer M."/>
        </authorList>
    </citation>
    <scope>NUCLEOTIDE SEQUENCE [LARGE SCALE GENOMIC DNA]</scope>
    <source>
        <strain evidence="2 3">JA135</strain>
    </source>
</reference>
<dbReference type="Proteomes" id="UP000555728">
    <property type="component" value="Unassembled WGS sequence"/>
</dbReference>
<accession>A0A7W6RWW1</accession>
<keyword evidence="3" id="KW-1185">Reference proteome</keyword>
<evidence type="ECO:0000256" key="1">
    <source>
        <dbReference type="SAM" id="MobiDB-lite"/>
    </source>
</evidence>
<evidence type="ECO:0000313" key="2">
    <source>
        <dbReference type="EMBL" id="MBB4284733.1"/>
    </source>
</evidence>
<dbReference type="EMBL" id="JACIGI010000003">
    <property type="protein sequence ID" value="MBB4284733.1"/>
    <property type="molecule type" value="Genomic_DNA"/>
</dbReference>
<gene>
    <name evidence="2" type="ORF">GGD88_000444</name>
</gene>
<feature type="compositionally biased region" description="Low complexity" evidence="1">
    <location>
        <begin position="1"/>
        <end position="16"/>
    </location>
</feature>
<organism evidence="2 3">
    <name type="scientific">Roseospira goensis</name>
    <dbReference type="NCBI Taxonomy" id="391922"/>
    <lineage>
        <taxon>Bacteria</taxon>
        <taxon>Pseudomonadati</taxon>
        <taxon>Pseudomonadota</taxon>
        <taxon>Alphaproteobacteria</taxon>
        <taxon>Rhodospirillales</taxon>
        <taxon>Rhodospirillaceae</taxon>
        <taxon>Roseospira</taxon>
    </lineage>
</organism>
<evidence type="ECO:0000313" key="3">
    <source>
        <dbReference type="Proteomes" id="UP000555728"/>
    </source>
</evidence>
<comment type="caution">
    <text evidence="2">The sequence shown here is derived from an EMBL/GenBank/DDBJ whole genome shotgun (WGS) entry which is preliminary data.</text>
</comment>
<dbReference type="RefSeq" id="WP_184431281.1">
    <property type="nucleotide sequence ID" value="NZ_JACIGI010000003.1"/>
</dbReference>
<sequence>MATKPAGPKGARAGKAGSTGTPRAAAAAERRRAAQAKAIHDINEQLSGPVLAVYRTLLPDLQTLSYEDILTSPDLVNGCMLIFEKQRSLFQHLLVSEAGLPVTDDDEPLWCGRSIDDIRILVIRTTAKKYLRTHGDRFRDVKEHSNRADSKVNVGLLERLFDLVTRLWQGGPAQKPKPSAEKTRSGADVFYETIAPFLRHRWQVPLIPYYAALPRSLIREVGEGLLSLRRPEDLEFLLRIGRNDFNEAQTIAGDLTREMLDTDPRAASGVTHAGRQEYERLLTSLHHRMGPRFWKVFTGTELLDSLSTKSTADIIEMATHLDRVGPETVDSLVTFLQRPQIAPFLRVAEDTLPREDFDAIFGMPGNPRLARVFAQKAAQLRVEPAKLEDFETQLPFIFQAYRTAPEDFTRTL</sequence>
<dbReference type="AlphaFoldDB" id="A0A7W6RWW1"/>
<proteinExistence type="predicted"/>
<feature type="region of interest" description="Disordered" evidence="1">
    <location>
        <begin position="1"/>
        <end position="30"/>
    </location>
</feature>